<evidence type="ECO:0000256" key="1">
    <source>
        <dbReference type="ARBA" id="ARBA00022714"/>
    </source>
</evidence>
<keyword evidence="4" id="KW-0411">Iron-sulfur</keyword>
<dbReference type="PROSITE" id="PS51354">
    <property type="entry name" value="GLUTAREDOXIN_2"/>
    <property type="match status" value="1"/>
</dbReference>
<evidence type="ECO:0000259" key="6">
    <source>
        <dbReference type="Pfam" id="PF00462"/>
    </source>
</evidence>
<dbReference type="PANTHER" id="PTHR10293">
    <property type="entry name" value="GLUTAREDOXIN FAMILY MEMBER"/>
    <property type="match status" value="1"/>
</dbReference>
<dbReference type="GO" id="GO:0051537">
    <property type="term" value="F:2 iron, 2 sulfur cluster binding"/>
    <property type="evidence" value="ECO:0007669"/>
    <property type="project" value="UniProtKB-KW"/>
</dbReference>
<dbReference type="NCBIfam" id="TIGR00365">
    <property type="entry name" value="Grx4 family monothiol glutaredoxin"/>
    <property type="match status" value="1"/>
</dbReference>
<dbReference type="PANTHER" id="PTHR10293:SF16">
    <property type="entry name" value="GLUTAREDOXIN-RELATED PROTEIN 5, MITOCHONDRIAL"/>
    <property type="match status" value="1"/>
</dbReference>
<keyword evidence="1" id="KW-0001">2Fe-2S</keyword>
<proteinExistence type="predicted"/>
<organism evidence="7">
    <name type="scientific">Corethron hystrix</name>
    <dbReference type="NCBI Taxonomy" id="216773"/>
    <lineage>
        <taxon>Eukaryota</taxon>
        <taxon>Sar</taxon>
        <taxon>Stramenopiles</taxon>
        <taxon>Ochrophyta</taxon>
        <taxon>Bacillariophyta</taxon>
        <taxon>Coscinodiscophyceae</taxon>
        <taxon>Corethrophycidae</taxon>
        <taxon>Corethrales</taxon>
        <taxon>Corethraceae</taxon>
        <taxon>Corethron</taxon>
    </lineage>
</organism>
<evidence type="ECO:0000256" key="3">
    <source>
        <dbReference type="ARBA" id="ARBA00023004"/>
    </source>
</evidence>
<evidence type="ECO:0000256" key="2">
    <source>
        <dbReference type="ARBA" id="ARBA00022723"/>
    </source>
</evidence>
<keyword evidence="5" id="KW-0676">Redox-active center</keyword>
<gene>
    <name evidence="7" type="ORF">CHYS00102_LOCUS21878</name>
</gene>
<sequence>MNVARNLSIIARHGGRIANAARFSPSSMRCVSTLYCAAQTAHNGATIRNRRHLSDDGGSHSDFQPKRKVEVPEDVKEAMQMIETHIKDNPIMLYMKGSPAQPMCGFSAKVVEVLRREGCDFGSVNVLDYPSIREGIKQFSSWPTIPQLYVGGEFVGGCDIILSMHENGELAEMLGEISGPEKSE</sequence>
<dbReference type="InterPro" id="IPR004480">
    <property type="entry name" value="Monothiol_GRX-rel"/>
</dbReference>
<reference evidence="7" key="1">
    <citation type="submission" date="2021-01" db="EMBL/GenBank/DDBJ databases">
        <authorList>
            <person name="Corre E."/>
            <person name="Pelletier E."/>
            <person name="Niang G."/>
            <person name="Scheremetjew M."/>
            <person name="Finn R."/>
            <person name="Kale V."/>
            <person name="Holt S."/>
            <person name="Cochrane G."/>
            <person name="Meng A."/>
            <person name="Brown T."/>
            <person name="Cohen L."/>
        </authorList>
    </citation>
    <scope>NUCLEOTIDE SEQUENCE</scope>
    <source>
        <strain evidence="7">308</strain>
    </source>
</reference>
<evidence type="ECO:0000256" key="4">
    <source>
        <dbReference type="ARBA" id="ARBA00023014"/>
    </source>
</evidence>
<dbReference type="InterPro" id="IPR033658">
    <property type="entry name" value="GRX_PICOT-like"/>
</dbReference>
<dbReference type="SUPFAM" id="SSF52833">
    <property type="entry name" value="Thioredoxin-like"/>
    <property type="match status" value="1"/>
</dbReference>
<name>A0A7S1BRY0_9STRA</name>
<dbReference type="GO" id="GO:0046872">
    <property type="term" value="F:metal ion binding"/>
    <property type="evidence" value="ECO:0007669"/>
    <property type="project" value="UniProtKB-KW"/>
</dbReference>
<dbReference type="CDD" id="cd03028">
    <property type="entry name" value="GRX_PICOT_like"/>
    <property type="match status" value="1"/>
</dbReference>
<dbReference type="Gene3D" id="3.40.30.10">
    <property type="entry name" value="Glutaredoxin"/>
    <property type="match status" value="1"/>
</dbReference>
<protein>
    <recommendedName>
        <fullName evidence="6">Glutaredoxin domain-containing protein</fullName>
    </recommendedName>
</protein>
<evidence type="ECO:0000256" key="5">
    <source>
        <dbReference type="ARBA" id="ARBA00023284"/>
    </source>
</evidence>
<feature type="domain" description="Glutaredoxin" evidence="6">
    <location>
        <begin position="91"/>
        <end position="155"/>
    </location>
</feature>
<keyword evidence="3" id="KW-0408">Iron</keyword>
<dbReference type="FunFam" id="3.40.30.10:FF:000005">
    <property type="entry name" value="Glutaredoxin 5"/>
    <property type="match status" value="1"/>
</dbReference>
<dbReference type="Pfam" id="PF00462">
    <property type="entry name" value="Glutaredoxin"/>
    <property type="match status" value="1"/>
</dbReference>
<keyword evidence="2" id="KW-0479">Metal-binding</keyword>
<accession>A0A7S1BRY0</accession>
<dbReference type="EMBL" id="HBFR01030118">
    <property type="protein sequence ID" value="CAD8894664.1"/>
    <property type="molecule type" value="Transcribed_RNA"/>
</dbReference>
<dbReference type="AlphaFoldDB" id="A0A7S1BRY0"/>
<dbReference type="InterPro" id="IPR002109">
    <property type="entry name" value="Glutaredoxin"/>
</dbReference>
<dbReference type="InterPro" id="IPR036249">
    <property type="entry name" value="Thioredoxin-like_sf"/>
</dbReference>
<dbReference type="GO" id="GO:0005759">
    <property type="term" value="C:mitochondrial matrix"/>
    <property type="evidence" value="ECO:0007669"/>
    <property type="project" value="TreeGrafter"/>
</dbReference>
<evidence type="ECO:0000313" key="7">
    <source>
        <dbReference type="EMBL" id="CAD8894664.1"/>
    </source>
</evidence>